<evidence type="ECO:0000313" key="3">
    <source>
        <dbReference type="Proteomes" id="UP000323866"/>
    </source>
</evidence>
<evidence type="ECO:0000313" key="1">
    <source>
        <dbReference type="EMBL" id="KAA6431887.1"/>
    </source>
</evidence>
<evidence type="ECO:0000313" key="4">
    <source>
        <dbReference type="Proteomes" id="UP001570846"/>
    </source>
</evidence>
<reference evidence="1 3" key="2">
    <citation type="submission" date="2019-09" db="EMBL/GenBank/DDBJ databases">
        <title>A bacterium isolated from glacier soil.</title>
        <authorList>
            <person name="Liu Q."/>
        </authorList>
    </citation>
    <scope>NUCLEOTIDE SEQUENCE [LARGE SCALE GENOMIC DNA]</scope>
    <source>
        <strain evidence="1 3">MDT1-10-3</strain>
    </source>
</reference>
<dbReference type="AlphaFoldDB" id="A0A5M8Q7L9"/>
<dbReference type="EMBL" id="JBGOGF010000005">
    <property type="protein sequence ID" value="MFA1771635.1"/>
    <property type="molecule type" value="Genomic_DNA"/>
</dbReference>
<name>A0A5M8Q7L9_9BACT</name>
<reference evidence="1 3" key="1">
    <citation type="submission" date="2019-07" db="EMBL/GenBank/DDBJ databases">
        <authorList>
            <person name="Qu J.-H."/>
        </authorList>
    </citation>
    <scope>NUCLEOTIDE SEQUENCE [LARGE SCALE GENOMIC DNA]</scope>
    <source>
        <strain evidence="1 3">MDT1-10-3</strain>
    </source>
</reference>
<dbReference type="Proteomes" id="UP000323866">
    <property type="component" value="Unassembled WGS sequence"/>
</dbReference>
<keyword evidence="4" id="KW-1185">Reference proteome</keyword>
<dbReference type="RefSeq" id="WP_149099906.1">
    <property type="nucleotide sequence ID" value="NZ_BMMG01000006.1"/>
</dbReference>
<dbReference type="Proteomes" id="UP001570846">
    <property type="component" value="Unassembled WGS sequence"/>
</dbReference>
<sequence length="65" mass="7357">MGSNFKSIKVYARTWEKVGYIRASFKAIGYHLNRSQCMDLGLDLMVSSVRNQLAKMKEGKDGKAK</sequence>
<protein>
    <submittedName>
        <fullName evidence="1">Uncharacterized protein</fullName>
    </submittedName>
</protein>
<comment type="caution">
    <text evidence="1">The sequence shown here is derived from an EMBL/GenBank/DDBJ whole genome shotgun (WGS) entry which is preliminary data.</text>
</comment>
<reference evidence="2 4" key="3">
    <citation type="submission" date="2024-08" db="EMBL/GenBank/DDBJ databases">
        <authorList>
            <person name="Wei W."/>
        </authorList>
    </citation>
    <scope>NUCLEOTIDE SEQUENCE [LARGE SCALE GENOMIC DNA]</scope>
    <source>
        <strain evidence="2 4">XU2</strain>
    </source>
</reference>
<gene>
    <name evidence="2" type="ORF">ACD591_10055</name>
    <name evidence="1" type="ORF">FOE74_17420</name>
</gene>
<evidence type="ECO:0000313" key="2">
    <source>
        <dbReference type="EMBL" id="MFA1771635.1"/>
    </source>
</evidence>
<accession>A0A5M8Q7L9</accession>
<organism evidence="1 3">
    <name type="scientific">Rufibacter glacialis</name>
    <dbReference type="NCBI Taxonomy" id="1259555"/>
    <lineage>
        <taxon>Bacteria</taxon>
        <taxon>Pseudomonadati</taxon>
        <taxon>Bacteroidota</taxon>
        <taxon>Cytophagia</taxon>
        <taxon>Cytophagales</taxon>
        <taxon>Hymenobacteraceae</taxon>
        <taxon>Rufibacter</taxon>
    </lineage>
</organism>
<dbReference type="EMBL" id="VKKZ01000023">
    <property type="protein sequence ID" value="KAA6431887.1"/>
    <property type="molecule type" value="Genomic_DNA"/>
</dbReference>
<proteinExistence type="predicted"/>